<evidence type="ECO:0000313" key="2">
    <source>
        <dbReference type="Proteomes" id="UP000293289"/>
    </source>
</evidence>
<protein>
    <recommendedName>
        <fullName evidence="3">Very-short-patch-repair endonuclease</fullName>
    </recommendedName>
</protein>
<reference evidence="1 2" key="1">
    <citation type="submission" date="2019-02" db="EMBL/GenBank/DDBJ databases">
        <title>Genomic Encyclopedia of Type Strains, Phase IV (KMG-IV): sequencing the most valuable type-strain genomes for metagenomic binning, comparative biology and taxonomic classification.</title>
        <authorList>
            <person name="Goeker M."/>
        </authorList>
    </citation>
    <scope>NUCLEOTIDE SEQUENCE [LARGE SCALE GENOMIC DNA]</scope>
    <source>
        <strain evidence="1 2">DSM 43045</strain>
    </source>
</reference>
<evidence type="ECO:0008006" key="3">
    <source>
        <dbReference type="Google" id="ProtNLM"/>
    </source>
</evidence>
<sequence length="305" mass="33544">MPRPRPLPDGLAASPFRVAEALELGATPRRLRARDLDAPFHGVRTVTPANDLLSLCRAYAVRMPQGHYFSHVTAARLWGLPLPSALRGDRRLHVSTAGREPRARGVVGHRIAEGAEIRFVEELPVLAPCDAWCQLGAVLLQGDDLVIAGDRLLGWPDPLASPDELGAAISRFAGRRGARAVARARRDIRARSGSPRETVVRLIVARAGFPEPEPNGPVELSGGRRTHGDLVFRAHRLLLEYDGEQHRLDARRFRRDIDRINDLQDAGWVVIRVHAGTPHAEIIARLDAGLRARGWEGAPRAPWVS</sequence>
<proteinExistence type="predicted"/>
<comment type="caution">
    <text evidence="1">The sequence shown here is derived from an EMBL/GenBank/DDBJ whole genome shotgun (WGS) entry which is preliminary data.</text>
</comment>
<gene>
    <name evidence="1" type="ORF">EV187_2571</name>
</gene>
<dbReference type="OrthoDB" id="3173471at2"/>
<dbReference type="AlphaFoldDB" id="A0A4Q7M972"/>
<organism evidence="1 2">
    <name type="scientific">Agromyces ramosus</name>
    <dbReference type="NCBI Taxonomy" id="33879"/>
    <lineage>
        <taxon>Bacteria</taxon>
        <taxon>Bacillati</taxon>
        <taxon>Actinomycetota</taxon>
        <taxon>Actinomycetes</taxon>
        <taxon>Micrococcales</taxon>
        <taxon>Microbacteriaceae</taxon>
        <taxon>Agromyces</taxon>
    </lineage>
</organism>
<dbReference type="Proteomes" id="UP000293289">
    <property type="component" value="Unassembled WGS sequence"/>
</dbReference>
<keyword evidence="2" id="KW-1185">Reference proteome</keyword>
<dbReference type="SUPFAM" id="SSF52980">
    <property type="entry name" value="Restriction endonuclease-like"/>
    <property type="match status" value="1"/>
</dbReference>
<accession>A0A4Q7M972</accession>
<dbReference type="EMBL" id="SGWY01000003">
    <property type="protein sequence ID" value="RZS64191.1"/>
    <property type="molecule type" value="Genomic_DNA"/>
</dbReference>
<dbReference type="InterPro" id="IPR011335">
    <property type="entry name" value="Restrct_endonuc-II-like"/>
</dbReference>
<name>A0A4Q7M972_9MICO</name>
<evidence type="ECO:0000313" key="1">
    <source>
        <dbReference type="EMBL" id="RZS64191.1"/>
    </source>
</evidence>
<dbReference type="RefSeq" id="WP_130353461.1">
    <property type="nucleotide sequence ID" value="NZ_SGWY01000003.1"/>
</dbReference>